<dbReference type="GO" id="GO:0006508">
    <property type="term" value="P:proteolysis"/>
    <property type="evidence" value="ECO:0007669"/>
    <property type="project" value="UniProtKB-KW"/>
</dbReference>
<dbReference type="Gene3D" id="3.90.1720.10">
    <property type="entry name" value="endopeptidase domain like (from Nostoc punctiforme)"/>
    <property type="match status" value="1"/>
</dbReference>
<dbReference type="GO" id="GO:0001897">
    <property type="term" value="P:symbiont-mediated cytolysis of host cell"/>
    <property type="evidence" value="ECO:0007669"/>
    <property type="project" value="UniProtKB-ARBA"/>
</dbReference>
<dbReference type="InterPro" id="IPR056937">
    <property type="entry name" value="YqbQ/XkdQ"/>
</dbReference>
<name>A0A8S5TWI4_9CAUD</name>
<dbReference type="SUPFAM" id="SSF54001">
    <property type="entry name" value="Cysteine proteinases"/>
    <property type="match status" value="1"/>
</dbReference>
<keyword evidence="4" id="KW-0788">Thiol protease</keyword>
<keyword evidence="3" id="KW-0378">Hydrolase</keyword>
<dbReference type="SUPFAM" id="SSF69279">
    <property type="entry name" value="Phage tail proteins"/>
    <property type="match status" value="1"/>
</dbReference>
<comment type="similarity">
    <text evidence="1">Belongs to the peptidase C40 family.</text>
</comment>
<keyword evidence="2" id="KW-0645">Protease</keyword>
<dbReference type="PANTHER" id="PTHR47053:SF1">
    <property type="entry name" value="MUREIN DD-ENDOPEPTIDASE MEPH-RELATED"/>
    <property type="match status" value="1"/>
</dbReference>
<dbReference type="PROSITE" id="PS51935">
    <property type="entry name" value="NLPC_P60"/>
    <property type="match status" value="1"/>
</dbReference>
<dbReference type="InterPro" id="IPR000064">
    <property type="entry name" value="NLP_P60_dom"/>
</dbReference>
<organism evidence="6">
    <name type="scientific">Siphoviridae sp. ctcx61</name>
    <dbReference type="NCBI Taxonomy" id="2825575"/>
    <lineage>
        <taxon>Viruses</taxon>
        <taxon>Duplodnaviria</taxon>
        <taxon>Heunggongvirae</taxon>
        <taxon>Uroviricota</taxon>
        <taxon>Caudoviricetes</taxon>
    </lineage>
</organism>
<accession>A0A8S5TWI4</accession>
<evidence type="ECO:0000256" key="2">
    <source>
        <dbReference type="ARBA" id="ARBA00022670"/>
    </source>
</evidence>
<dbReference type="InterPro" id="IPR059180">
    <property type="entry name" value="3D_YorM"/>
</dbReference>
<dbReference type="PANTHER" id="PTHR47053">
    <property type="entry name" value="MUREIN DD-ENDOPEPTIDASE MEPH-RELATED"/>
    <property type="match status" value="1"/>
</dbReference>
<dbReference type="Pfam" id="PF24032">
    <property type="entry name" value="YQBQ"/>
    <property type="match status" value="1"/>
</dbReference>
<evidence type="ECO:0000259" key="5">
    <source>
        <dbReference type="PROSITE" id="PS51935"/>
    </source>
</evidence>
<sequence length="585" mass="65388">MVTINTKVIVRNNNNEKLDISDLVSKVTIQGDYTQGARRLDCSYMASSLDSNIPIAQIQEFNYMYFYQDNKLVFRGTIYEISKDSSNNLITFYAYDEGVRTLKAKATYNFVDKTVTEIVNIIVKEFNIPIESFIKSDIKITKIFFGQTLYDIFMSIYTIVSQSTGKKYMLEWTTDGKMRIVEKGIITLDVSFEEGYNLMSSSYTINLDNIVNRVAICDESYNYIKEVRDEETIKLYGIFQDIVKQTNGSDATEEAKAKLKGVEKKCTLSGFGDYTCITGRGVKVKDTYTGLVGLFYIDADTHTWENGVYSIDLELNFKNIMNEMDKSEAEITNTDEVKQEGTTVVGGKEVDAEFTAYYPCNDSMQGGYYDAQGNKLDPKKLTCAAPKELAFGTKIQVKGTGTSRDNLVYKVTDRGGAIKIVNGVYKFDLLMATKEECLAFGRRKGKALIGVDVINATVSESANTIGAKLVAEAKKHLGKKYVWGATGPNTFDCSGLTQYCHKKLGISIPRTSLAQSNSGKSVSKSNLQMGDLIFWKTTSAKVGHVGMYVGNGQFIHAPNSRSVVKIDSLSNSYYSSRYVNARRYW</sequence>
<evidence type="ECO:0000313" key="6">
    <source>
        <dbReference type="EMBL" id="DAF86570.1"/>
    </source>
</evidence>
<dbReference type="InterPro" id="IPR038765">
    <property type="entry name" value="Papain-like_cys_pep_sf"/>
</dbReference>
<evidence type="ECO:0000256" key="3">
    <source>
        <dbReference type="ARBA" id="ARBA00022801"/>
    </source>
</evidence>
<dbReference type="InterPro" id="IPR051202">
    <property type="entry name" value="Peptidase_C40"/>
</dbReference>
<evidence type="ECO:0000256" key="1">
    <source>
        <dbReference type="ARBA" id="ARBA00007074"/>
    </source>
</evidence>
<evidence type="ECO:0000256" key="4">
    <source>
        <dbReference type="ARBA" id="ARBA00022807"/>
    </source>
</evidence>
<dbReference type="Pfam" id="PF00877">
    <property type="entry name" value="NLPC_P60"/>
    <property type="match status" value="1"/>
</dbReference>
<proteinExistence type="inferred from homology"/>
<dbReference type="CDD" id="cd14667">
    <property type="entry name" value="3D_containing_proteins"/>
    <property type="match status" value="1"/>
</dbReference>
<reference evidence="6" key="1">
    <citation type="journal article" date="2021" name="Proc. Natl. Acad. Sci. U.S.A.">
        <title>A Catalog of Tens of Thousands of Viruses from Human Metagenomes Reveals Hidden Associations with Chronic Diseases.</title>
        <authorList>
            <person name="Tisza M.J."/>
            <person name="Buck C.B."/>
        </authorList>
    </citation>
    <scope>NUCLEOTIDE SEQUENCE</scope>
    <source>
        <strain evidence="6">Ctcx61</strain>
    </source>
</reference>
<dbReference type="EMBL" id="BK015949">
    <property type="protein sequence ID" value="DAF86570.1"/>
    <property type="molecule type" value="Genomic_DNA"/>
</dbReference>
<dbReference type="GO" id="GO:0008234">
    <property type="term" value="F:cysteine-type peptidase activity"/>
    <property type="evidence" value="ECO:0007669"/>
    <property type="project" value="UniProtKB-KW"/>
</dbReference>
<protein>
    <submittedName>
        <fullName evidence="6">43 kDa tail protein</fullName>
    </submittedName>
</protein>
<feature type="domain" description="NlpC/P60" evidence="5">
    <location>
        <begin position="463"/>
        <end position="585"/>
    </location>
</feature>